<dbReference type="PANTHER" id="PTHR24248">
    <property type="entry name" value="ADRENERGIC RECEPTOR-RELATED G-PROTEIN COUPLED RECEPTOR"/>
    <property type="match status" value="1"/>
</dbReference>
<protein>
    <submittedName>
        <fullName evidence="5">Alpha-1D adrenergic receptor</fullName>
    </submittedName>
</protein>
<sequence>MFREQLNCSRVRIWLDESPHIQKDEEVEWWKREQLRSWTEQPPRAPPTATQPYPRCSLAPTAAEGPAWPPPTQAANQCRPLPPTGSLFPQLKPSEGVFKVIFWLGYFNSCVNPLIYPCSSREFKRAFLRLLRCQCRRRRRRRPLWRVYGHHWRASTSGLRQDCAPSSGSAPPGAPLALTALPDPDLDLPGMPEMPAPVVSRRKPPSAFREWRLLGPLRKPTTQLRAKVSSLSHRIRIGGAQRAEAACAQRSEVEAVSLGVPHDVTEGATCQAYELADYSNLRETDI</sequence>
<keyword evidence="4" id="KW-0807">Transducer</keyword>
<evidence type="ECO:0000256" key="3">
    <source>
        <dbReference type="ARBA" id="ARBA00023170"/>
    </source>
</evidence>
<gene>
    <name evidence="5" type="primary">ADRA1D</name>
    <name evidence="5" type="ORF">P7K49_009396</name>
</gene>
<evidence type="ECO:0000256" key="2">
    <source>
        <dbReference type="ARBA" id="ARBA00023040"/>
    </source>
</evidence>
<keyword evidence="3 5" id="KW-0675">Receptor</keyword>
<evidence type="ECO:0000256" key="1">
    <source>
        <dbReference type="ARBA" id="ARBA00004141"/>
    </source>
</evidence>
<organism evidence="5 6">
    <name type="scientific">Saguinus oedipus</name>
    <name type="common">Cotton-top tamarin</name>
    <name type="synonym">Oedipomidas oedipus</name>
    <dbReference type="NCBI Taxonomy" id="9490"/>
    <lineage>
        <taxon>Eukaryota</taxon>
        <taxon>Metazoa</taxon>
        <taxon>Chordata</taxon>
        <taxon>Craniata</taxon>
        <taxon>Vertebrata</taxon>
        <taxon>Euteleostomi</taxon>
        <taxon>Mammalia</taxon>
        <taxon>Eutheria</taxon>
        <taxon>Euarchontoglires</taxon>
        <taxon>Primates</taxon>
        <taxon>Haplorrhini</taxon>
        <taxon>Platyrrhini</taxon>
        <taxon>Cebidae</taxon>
        <taxon>Callitrichinae</taxon>
        <taxon>Saguinus</taxon>
    </lineage>
</organism>
<accession>A0ABQ9VKL9</accession>
<name>A0ABQ9VKL9_SAGOE</name>
<reference evidence="5 6" key="1">
    <citation type="submission" date="2023-05" db="EMBL/GenBank/DDBJ databases">
        <title>B98-5 Cell Line De Novo Hybrid Assembly: An Optical Mapping Approach.</title>
        <authorList>
            <person name="Kananen K."/>
            <person name="Auerbach J.A."/>
            <person name="Kautto E."/>
            <person name="Blachly J.S."/>
        </authorList>
    </citation>
    <scope>NUCLEOTIDE SEQUENCE [LARGE SCALE GENOMIC DNA]</scope>
    <source>
        <strain evidence="5">B95-8</strain>
        <tissue evidence="5">Cell line</tissue>
    </source>
</reference>
<dbReference type="PANTHER" id="PTHR24248:SF14">
    <property type="entry name" value="ALPHA-1D ADRENERGIC RECEPTOR"/>
    <property type="match status" value="1"/>
</dbReference>
<dbReference type="EMBL" id="JASSZA010000005">
    <property type="protein sequence ID" value="KAK2109650.1"/>
    <property type="molecule type" value="Genomic_DNA"/>
</dbReference>
<keyword evidence="6" id="KW-1185">Reference proteome</keyword>
<comment type="caution">
    <text evidence="5">The sequence shown here is derived from an EMBL/GenBank/DDBJ whole genome shotgun (WGS) entry which is preliminary data.</text>
</comment>
<dbReference type="Gene3D" id="1.20.1070.10">
    <property type="entry name" value="Rhodopsin 7-helix transmembrane proteins"/>
    <property type="match status" value="1"/>
</dbReference>
<evidence type="ECO:0000256" key="4">
    <source>
        <dbReference type="ARBA" id="ARBA00023224"/>
    </source>
</evidence>
<evidence type="ECO:0000313" key="5">
    <source>
        <dbReference type="EMBL" id="KAK2109650.1"/>
    </source>
</evidence>
<comment type="subcellular location">
    <subcellularLocation>
        <location evidence="1">Membrane</location>
        <topology evidence="1">Multi-pass membrane protein</topology>
    </subcellularLocation>
</comment>
<keyword evidence="2" id="KW-0297">G-protein coupled receptor</keyword>
<dbReference type="SUPFAM" id="SSF81321">
    <property type="entry name" value="Family A G protein-coupled receptor-like"/>
    <property type="match status" value="1"/>
</dbReference>
<proteinExistence type="predicted"/>
<evidence type="ECO:0000313" key="6">
    <source>
        <dbReference type="Proteomes" id="UP001266305"/>
    </source>
</evidence>
<dbReference type="Proteomes" id="UP001266305">
    <property type="component" value="Unassembled WGS sequence"/>
</dbReference>